<dbReference type="InParanoid" id="A0A330L6B8"/>
<evidence type="ECO:0000256" key="1">
    <source>
        <dbReference type="SAM" id="SignalP"/>
    </source>
</evidence>
<reference evidence="3" key="1">
    <citation type="submission" date="2018-04" db="EMBL/GenBank/DDBJ databases">
        <authorList>
            <person name="Lucker S."/>
            <person name="Sakoula D."/>
        </authorList>
    </citation>
    <scope>NUCLEOTIDE SEQUENCE [LARGE SCALE GENOMIC DNA]</scope>
</reference>
<dbReference type="OrthoDB" id="9791651at2"/>
<sequence length="219" mass="23995">MAIRAVFVILIVLLSAPARGAEEGVGVGPLQFLSLPQFAAAILKDIQLLDDAPSIEKFLTVLDGRPPDWPVVYGYGHHDPGHDDRLFALNRERDASRVGNSALAKRIAFRWTGELSRFDPEVQGFSVAVGPVFTATGWGQVRFKLDDLPGGLRAIPPAESLDRWQRELAAGKTVEFAVIIVGRLIPEESIVYDFSHDQEGGGLIMPVVQVEEMHYVLSP</sequence>
<evidence type="ECO:0000313" key="3">
    <source>
        <dbReference type="Proteomes" id="UP000248168"/>
    </source>
</evidence>
<dbReference type="Proteomes" id="UP000248168">
    <property type="component" value="Unassembled WGS sequence"/>
</dbReference>
<organism evidence="2 3">
    <name type="scientific">Nitrospira lenta</name>
    <dbReference type="NCBI Taxonomy" id="1436998"/>
    <lineage>
        <taxon>Bacteria</taxon>
        <taxon>Pseudomonadati</taxon>
        <taxon>Nitrospirota</taxon>
        <taxon>Nitrospiria</taxon>
        <taxon>Nitrospirales</taxon>
        <taxon>Nitrospiraceae</taxon>
        <taxon>Nitrospira</taxon>
    </lineage>
</organism>
<gene>
    <name evidence="2" type="ORF">NITLEN_30323</name>
</gene>
<name>A0A330L6B8_9BACT</name>
<accession>A0A330L6B8</accession>
<dbReference type="AlphaFoldDB" id="A0A330L6B8"/>
<evidence type="ECO:0000313" key="2">
    <source>
        <dbReference type="EMBL" id="SPP65409.1"/>
    </source>
</evidence>
<dbReference type="EMBL" id="OUNR01000016">
    <property type="protein sequence ID" value="SPP65409.1"/>
    <property type="molecule type" value="Genomic_DNA"/>
</dbReference>
<proteinExistence type="predicted"/>
<dbReference type="RefSeq" id="WP_121989697.1">
    <property type="nucleotide sequence ID" value="NZ_OUNR01000016.1"/>
</dbReference>
<protein>
    <submittedName>
        <fullName evidence="2">Uncharacterized protein</fullName>
    </submittedName>
</protein>
<feature type="signal peptide" evidence="1">
    <location>
        <begin position="1"/>
        <end position="20"/>
    </location>
</feature>
<feature type="chain" id="PRO_5016438850" evidence="1">
    <location>
        <begin position="21"/>
        <end position="219"/>
    </location>
</feature>
<keyword evidence="1" id="KW-0732">Signal</keyword>
<keyword evidence="3" id="KW-1185">Reference proteome</keyword>